<dbReference type="Gene3D" id="3.40.220.10">
    <property type="entry name" value="Leucine Aminopeptidase, subunit E, domain 1"/>
    <property type="match status" value="1"/>
</dbReference>
<evidence type="ECO:0000313" key="5">
    <source>
        <dbReference type="Proteomes" id="UP001329430"/>
    </source>
</evidence>
<dbReference type="AlphaFoldDB" id="A0AAN7UZR5"/>
<feature type="compositionally biased region" description="Basic and acidic residues" evidence="1">
    <location>
        <begin position="14"/>
        <end position="31"/>
    </location>
</feature>
<dbReference type="GO" id="GO:0140291">
    <property type="term" value="P:peptidyl-glutamate ADP-deribosylation"/>
    <property type="evidence" value="ECO:0007669"/>
    <property type="project" value="TreeGrafter"/>
</dbReference>
<dbReference type="InterPro" id="IPR043472">
    <property type="entry name" value="Macro_dom-like"/>
</dbReference>
<feature type="compositionally biased region" description="Polar residues" evidence="1">
    <location>
        <begin position="104"/>
        <end position="141"/>
    </location>
</feature>
<dbReference type="EMBL" id="JAVRBK010000008">
    <property type="protein sequence ID" value="KAK5640075.1"/>
    <property type="molecule type" value="Genomic_DNA"/>
</dbReference>
<feature type="compositionally biased region" description="Polar residues" evidence="1">
    <location>
        <begin position="52"/>
        <end position="70"/>
    </location>
</feature>
<comment type="caution">
    <text evidence="4">The sequence shown here is derived from an EMBL/GenBank/DDBJ whole genome shotgun (WGS) entry which is preliminary data.</text>
</comment>
<accession>A0AAN7UZR5</accession>
<evidence type="ECO:0000259" key="3">
    <source>
        <dbReference type="PROSITE" id="PS51154"/>
    </source>
</evidence>
<protein>
    <recommendedName>
        <fullName evidence="3">Macro domain-containing protein</fullName>
    </recommendedName>
</protein>
<keyword evidence="2" id="KW-1133">Transmembrane helix</keyword>
<feature type="transmembrane region" description="Helical" evidence="2">
    <location>
        <begin position="152"/>
        <end position="170"/>
    </location>
</feature>
<keyword evidence="2" id="KW-0472">Membrane</keyword>
<reference evidence="4 5" key="1">
    <citation type="journal article" date="2024" name="Insects">
        <title>An Improved Chromosome-Level Genome Assembly of the Firefly Pyrocoelia pectoralis.</title>
        <authorList>
            <person name="Fu X."/>
            <person name="Meyer-Rochow V.B."/>
            <person name="Ballantyne L."/>
            <person name="Zhu X."/>
        </authorList>
    </citation>
    <scope>NUCLEOTIDE SEQUENCE [LARGE SCALE GENOMIC DNA]</scope>
    <source>
        <strain evidence="4">XCY_ONT2</strain>
    </source>
</reference>
<dbReference type="PANTHER" id="PTHR12521">
    <property type="entry name" value="PROTEIN C6ORF130"/>
    <property type="match status" value="1"/>
</dbReference>
<evidence type="ECO:0000256" key="1">
    <source>
        <dbReference type="SAM" id="MobiDB-lite"/>
    </source>
</evidence>
<dbReference type="CDD" id="cd02901">
    <property type="entry name" value="Macro_Poa1p-like"/>
    <property type="match status" value="1"/>
</dbReference>
<dbReference type="PANTHER" id="PTHR12521:SF0">
    <property type="entry name" value="ADP-RIBOSE GLYCOHYDROLASE OARD1"/>
    <property type="match status" value="1"/>
</dbReference>
<evidence type="ECO:0000313" key="4">
    <source>
        <dbReference type="EMBL" id="KAK5640075.1"/>
    </source>
</evidence>
<keyword evidence="5" id="KW-1185">Reference proteome</keyword>
<keyword evidence="2" id="KW-0812">Transmembrane</keyword>
<organism evidence="4 5">
    <name type="scientific">Pyrocoelia pectoralis</name>
    <dbReference type="NCBI Taxonomy" id="417401"/>
    <lineage>
        <taxon>Eukaryota</taxon>
        <taxon>Metazoa</taxon>
        <taxon>Ecdysozoa</taxon>
        <taxon>Arthropoda</taxon>
        <taxon>Hexapoda</taxon>
        <taxon>Insecta</taxon>
        <taxon>Pterygota</taxon>
        <taxon>Neoptera</taxon>
        <taxon>Endopterygota</taxon>
        <taxon>Coleoptera</taxon>
        <taxon>Polyphaga</taxon>
        <taxon>Elateriformia</taxon>
        <taxon>Elateroidea</taxon>
        <taxon>Lampyridae</taxon>
        <taxon>Lampyrinae</taxon>
        <taxon>Pyrocoelia</taxon>
    </lineage>
</organism>
<sequence length="547" mass="62925">MGKSKKNKQNKSPPKKEQKSESIKQKPKEAVSHPQNPPPQTVSDEEQHSMKEQVTQSKNVNDIEPTTQSWEDVDDIEPTTQSAKDVDDIESTTQSAKDVDDIESTTQSANNIDDIEPTTQSPLPESSQDVQNYASSSSSLPKEQKRLAEDEIFFGTEFFLLVTVSIVLFVESNKMKGGARGTVNSNKAYMYKNFLQGNNRTRDNWRENDHRSDDKGFDEFLKISKQKIPDDSYMKVNEIDGDLFDMSVEYSLAHCVAEDMNMGSGIAVRFSQQFKRLGELYNQRAKQGGLAVLDDKERYIYYLVTKKVSNGKPTLQTMWNSLQKLKQHIEDNNVKKLAIPRIGCGLDRLEWSVVKNMLEYTFRETNVQITVCNYQQCEDDGQTSGIPNKQNKCIVRNVSYPIADIEPNTAIIYFGAEDRSMFDDIEDLDPKFRIRMDYKNSRKQLGEIIQKYNPNKSYCLYGCIVRKTKDDPFDFINFQKCITQLKKMNKNDYYYVAFQAFVDSDDDLIVTKIGNMLRCSLMNVEVYVCWGGKMKLLMPQERSNNFY</sequence>
<name>A0AAN7UZR5_9COLE</name>
<dbReference type="SUPFAM" id="SSF52949">
    <property type="entry name" value="Macro domain-like"/>
    <property type="match status" value="1"/>
</dbReference>
<gene>
    <name evidence="4" type="ORF">RI129_010886</name>
</gene>
<proteinExistence type="predicted"/>
<evidence type="ECO:0000256" key="2">
    <source>
        <dbReference type="SAM" id="Phobius"/>
    </source>
</evidence>
<dbReference type="InterPro" id="IPR050892">
    <property type="entry name" value="ADP-ribose_metab_enzymes"/>
</dbReference>
<feature type="region of interest" description="Disordered" evidence="1">
    <location>
        <begin position="1"/>
        <end position="142"/>
    </location>
</feature>
<feature type="domain" description="Macro" evidence="3">
    <location>
        <begin position="223"/>
        <end position="378"/>
    </location>
</feature>
<dbReference type="InterPro" id="IPR002589">
    <property type="entry name" value="Macro_dom"/>
</dbReference>
<dbReference type="PROSITE" id="PS51154">
    <property type="entry name" value="MACRO"/>
    <property type="match status" value="1"/>
</dbReference>
<dbReference type="Proteomes" id="UP001329430">
    <property type="component" value="Chromosome 8"/>
</dbReference>